<accession>A0A316M150</accession>
<dbReference type="CDD" id="cd00093">
    <property type="entry name" value="HTH_XRE"/>
    <property type="match status" value="1"/>
</dbReference>
<protein>
    <submittedName>
        <fullName evidence="4">Uncharacterized protein</fullName>
    </submittedName>
</protein>
<name>A0A316M150_9CLOT</name>
<dbReference type="GO" id="GO:0003677">
    <property type="term" value="F:DNA binding"/>
    <property type="evidence" value="ECO:0007669"/>
    <property type="project" value="UniProtKB-KW"/>
</dbReference>
<dbReference type="SUPFAM" id="SSF47413">
    <property type="entry name" value="lambda repressor-like DNA-binding domains"/>
    <property type="match status" value="1"/>
</dbReference>
<gene>
    <name evidence="4" type="ORF">DBY38_12815</name>
</gene>
<evidence type="ECO:0000256" key="1">
    <source>
        <dbReference type="ARBA" id="ARBA00023015"/>
    </source>
</evidence>
<evidence type="ECO:0000313" key="4">
    <source>
        <dbReference type="EMBL" id="PWL51821.1"/>
    </source>
</evidence>
<dbReference type="PANTHER" id="PTHR40661">
    <property type="match status" value="1"/>
</dbReference>
<dbReference type="SMART" id="SM00530">
    <property type="entry name" value="HTH_XRE"/>
    <property type="match status" value="1"/>
</dbReference>
<keyword evidence="3" id="KW-0804">Transcription</keyword>
<dbReference type="RefSeq" id="WP_168972135.1">
    <property type="nucleotide sequence ID" value="NZ_JABAGG010000006.1"/>
</dbReference>
<evidence type="ECO:0000313" key="5">
    <source>
        <dbReference type="Proteomes" id="UP000246114"/>
    </source>
</evidence>
<evidence type="ECO:0000256" key="2">
    <source>
        <dbReference type="ARBA" id="ARBA00023125"/>
    </source>
</evidence>
<keyword evidence="2" id="KW-0238">DNA-binding</keyword>
<dbReference type="Proteomes" id="UP000246114">
    <property type="component" value="Unassembled WGS sequence"/>
</dbReference>
<comment type="caution">
    <text evidence="4">The sequence shown here is derived from an EMBL/GenBank/DDBJ whole genome shotgun (WGS) entry which is preliminary data.</text>
</comment>
<dbReference type="Pfam" id="PF01381">
    <property type="entry name" value="HTH_3"/>
    <property type="match status" value="1"/>
</dbReference>
<dbReference type="InterPro" id="IPR010982">
    <property type="entry name" value="Lambda_DNA-bd_dom_sf"/>
</dbReference>
<reference evidence="4 5" key="1">
    <citation type="submission" date="2018-03" db="EMBL/GenBank/DDBJ databases">
        <title>The uncultured portion of the human microbiome is neutrally assembled.</title>
        <authorList>
            <person name="Jeraldo P."/>
            <person name="Boardman L."/>
            <person name="White B.A."/>
            <person name="Nelson H."/>
            <person name="Goldenfeld N."/>
            <person name="Chia N."/>
        </authorList>
    </citation>
    <scope>NUCLEOTIDE SEQUENCE [LARGE SCALE GENOMIC DNA]</scope>
    <source>
        <strain evidence="4">CIM:MAG 903</strain>
    </source>
</reference>
<dbReference type="InterPro" id="IPR001387">
    <property type="entry name" value="Cro/C1-type_HTH"/>
</dbReference>
<dbReference type="AlphaFoldDB" id="A0A316M150"/>
<dbReference type="PROSITE" id="PS50943">
    <property type="entry name" value="HTH_CROC1"/>
    <property type="match status" value="1"/>
</dbReference>
<evidence type="ECO:0000256" key="3">
    <source>
        <dbReference type="ARBA" id="ARBA00023163"/>
    </source>
</evidence>
<sequence>MNIKELDTFGKRIEFLLDSKELQKQELADAINLSPTTISNYLSGKRSPDLDTLKKIADFLNVNADFLLMRSDDYQTHFSRNINGKLVEIDFEDETIHLTEKEINDLFKKLEAVGFDIKKLL</sequence>
<dbReference type="Gene3D" id="1.10.260.40">
    <property type="entry name" value="lambda repressor-like DNA-binding domains"/>
    <property type="match status" value="1"/>
</dbReference>
<proteinExistence type="predicted"/>
<keyword evidence="1" id="KW-0805">Transcription regulation</keyword>
<organism evidence="4 5">
    <name type="scientific">Clostridium cadaveris</name>
    <dbReference type="NCBI Taxonomy" id="1529"/>
    <lineage>
        <taxon>Bacteria</taxon>
        <taxon>Bacillati</taxon>
        <taxon>Bacillota</taxon>
        <taxon>Clostridia</taxon>
        <taxon>Eubacteriales</taxon>
        <taxon>Clostridiaceae</taxon>
        <taxon>Clostridium</taxon>
    </lineage>
</organism>
<dbReference type="PANTHER" id="PTHR40661:SF1">
    <property type="entry name" value="HTH CRO_C1-TYPE DOMAIN-CONTAINING PROTEIN"/>
    <property type="match status" value="1"/>
</dbReference>
<dbReference type="EMBL" id="QAMZ01000053">
    <property type="protein sequence ID" value="PWL51821.1"/>
    <property type="molecule type" value="Genomic_DNA"/>
</dbReference>